<reference evidence="2" key="1">
    <citation type="submission" date="2021-02" db="EMBL/GenBank/DDBJ databases">
        <title>Rhodobacter shimadae sp. nov., an aerobic anoxygenic phototrophic bacterium isolated from a hot spring.</title>
        <authorList>
            <person name="Muramatsu S."/>
            <person name="Haruta S."/>
            <person name="Hirose S."/>
            <person name="Hanada S."/>
        </authorList>
    </citation>
    <scope>NUCLEOTIDE SEQUENCE</scope>
    <source>
        <strain evidence="2">N10</strain>
    </source>
</reference>
<feature type="transmembrane region" description="Helical" evidence="1">
    <location>
        <begin position="17"/>
        <end position="36"/>
    </location>
</feature>
<keyword evidence="1" id="KW-0812">Transmembrane</keyword>
<organism evidence="2 3">
    <name type="scientific">Neotabrizicola shimadae</name>
    <dbReference type="NCBI Taxonomy" id="2807096"/>
    <lineage>
        <taxon>Bacteria</taxon>
        <taxon>Pseudomonadati</taxon>
        <taxon>Pseudomonadota</taxon>
        <taxon>Alphaproteobacteria</taxon>
        <taxon>Rhodobacterales</taxon>
        <taxon>Paracoccaceae</taxon>
        <taxon>Neotabrizicola</taxon>
    </lineage>
</organism>
<feature type="transmembrane region" description="Helical" evidence="1">
    <location>
        <begin position="116"/>
        <end position="138"/>
    </location>
</feature>
<gene>
    <name evidence="2" type="ORF">JO391_01400</name>
</gene>
<keyword evidence="1" id="KW-1133">Transmembrane helix</keyword>
<feature type="transmembrane region" description="Helical" evidence="1">
    <location>
        <begin position="144"/>
        <end position="164"/>
    </location>
</feature>
<proteinExistence type="predicted"/>
<dbReference type="KEGG" id="nsm:JO391_01400"/>
<keyword evidence="1" id="KW-0472">Membrane</keyword>
<feature type="transmembrane region" description="Helical" evidence="1">
    <location>
        <begin position="66"/>
        <end position="95"/>
    </location>
</feature>
<keyword evidence="3" id="KW-1185">Reference proteome</keyword>
<dbReference type="AlphaFoldDB" id="A0A8G0ZWJ4"/>
<dbReference type="EMBL" id="CP069370">
    <property type="protein sequence ID" value="QYZ70222.1"/>
    <property type="molecule type" value="Genomic_DNA"/>
</dbReference>
<evidence type="ECO:0000313" key="3">
    <source>
        <dbReference type="Proteomes" id="UP000826300"/>
    </source>
</evidence>
<name>A0A8G0ZWJ4_9RHOB</name>
<evidence type="ECO:0000256" key="1">
    <source>
        <dbReference type="SAM" id="Phobius"/>
    </source>
</evidence>
<dbReference type="Proteomes" id="UP000826300">
    <property type="component" value="Chromosome"/>
</dbReference>
<protein>
    <submittedName>
        <fullName evidence="2">Rod shape-determining protein MreD</fullName>
    </submittedName>
</protein>
<evidence type="ECO:0000313" key="2">
    <source>
        <dbReference type="EMBL" id="QYZ70222.1"/>
    </source>
</evidence>
<accession>A0A8G0ZWJ4</accession>
<sequence>MAAPRCQVIDPQSREVWLYRAAFVGVALFLLFLKLLPLGSEPGSWPGPDLLLCMILAWVVRRPDLLPVALIAAMVLMEDLILLRPPGLWCALVVLASEFLRSRAALTRELNFGTEWLLVAGVMLGLLLTYRMVFALTMLPQPGFGFALIQTIWSILCYPLVVLVSRYAFDLHKPATGEIDSFGRRL</sequence>